<evidence type="ECO:0000256" key="9">
    <source>
        <dbReference type="PROSITE-ProRule" id="PRU00182"/>
    </source>
</evidence>
<dbReference type="EMBL" id="PSQJ01000008">
    <property type="protein sequence ID" value="PTL86125.1"/>
    <property type="molecule type" value="Genomic_DNA"/>
</dbReference>
<dbReference type="Pfam" id="PF00579">
    <property type="entry name" value="tRNA-synt_1b"/>
    <property type="match status" value="1"/>
</dbReference>
<dbReference type="Pfam" id="PF22421">
    <property type="entry name" value="SYY_C-terminal"/>
    <property type="match status" value="1"/>
</dbReference>
<dbReference type="Gene3D" id="3.40.50.620">
    <property type="entry name" value="HUPs"/>
    <property type="match status" value="1"/>
</dbReference>
<feature type="binding site" evidence="8">
    <location>
        <position position="180"/>
    </location>
    <ligand>
        <name>L-tyrosine</name>
        <dbReference type="ChEBI" id="CHEBI:58315"/>
    </ligand>
</feature>
<dbReference type="InterPro" id="IPR024107">
    <property type="entry name" value="Tyr-tRNA-ligase_bac_1"/>
</dbReference>
<feature type="binding site" evidence="8">
    <location>
        <position position="39"/>
    </location>
    <ligand>
        <name>L-tyrosine</name>
        <dbReference type="ChEBI" id="CHEBI:58315"/>
    </ligand>
</feature>
<keyword evidence="3 8" id="KW-0067">ATP-binding</keyword>
<dbReference type="CDD" id="cd00165">
    <property type="entry name" value="S4"/>
    <property type="match status" value="1"/>
</dbReference>
<evidence type="ECO:0000256" key="2">
    <source>
        <dbReference type="ARBA" id="ARBA00022741"/>
    </source>
</evidence>
<gene>
    <name evidence="8" type="primary">tyrS</name>
    <name evidence="11" type="ORF">C4617_05300</name>
</gene>
<dbReference type="PRINTS" id="PR01040">
    <property type="entry name" value="TRNASYNTHTYR"/>
</dbReference>
<keyword evidence="5 8" id="KW-0648">Protein biosynthesis</keyword>
<reference evidence="12" key="1">
    <citation type="submission" date="2018-02" db="EMBL/GenBank/DDBJ databases">
        <title>Genome sequence of Candidatus Liberibacter europaeus.</title>
        <authorList>
            <person name="Frampton R.A."/>
            <person name="Thompson S.M."/>
            <person name="David C."/>
            <person name="Addison S.M."/>
            <person name="Smith G.R."/>
        </authorList>
    </citation>
    <scope>NUCLEOTIDE SEQUENCE [LARGE SCALE GENOMIC DNA]</scope>
</reference>
<dbReference type="GO" id="GO:0004831">
    <property type="term" value="F:tyrosine-tRNA ligase activity"/>
    <property type="evidence" value="ECO:0007669"/>
    <property type="project" value="UniProtKB-UniRule"/>
</dbReference>
<dbReference type="NCBIfam" id="TIGR00234">
    <property type="entry name" value="tyrS"/>
    <property type="match status" value="1"/>
</dbReference>
<comment type="catalytic activity">
    <reaction evidence="7 8">
        <text>tRNA(Tyr) + L-tyrosine + ATP = L-tyrosyl-tRNA(Tyr) + AMP + diphosphate + H(+)</text>
        <dbReference type="Rhea" id="RHEA:10220"/>
        <dbReference type="Rhea" id="RHEA-COMP:9706"/>
        <dbReference type="Rhea" id="RHEA-COMP:9707"/>
        <dbReference type="ChEBI" id="CHEBI:15378"/>
        <dbReference type="ChEBI" id="CHEBI:30616"/>
        <dbReference type="ChEBI" id="CHEBI:33019"/>
        <dbReference type="ChEBI" id="CHEBI:58315"/>
        <dbReference type="ChEBI" id="CHEBI:78442"/>
        <dbReference type="ChEBI" id="CHEBI:78536"/>
        <dbReference type="ChEBI" id="CHEBI:456215"/>
        <dbReference type="EC" id="6.1.1.1"/>
    </reaction>
</comment>
<dbReference type="SUPFAM" id="SSF52374">
    <property type="entry name" value="Nucleotidylyl transferase"/>
    <property type="match status" value="1"/>
</dbReference>
<comment type="caution">
    <text evidence="11">The sequence shown here is derived from an EMBL/GenBank/DDBJ whole genome shotgun (WGS) entry which is preliminary data.</text>
</comment>
<dbReference type="GO" id="GO:0005829">
    <property type="term" value="C:cytosol"/>
    <property type="evidence" value="ECO:0007669"/>
    <property type="project" value="TreeGrafter"/>
</dbReference>
<dbReference type="EC" id="6.1.1.1" evidence="8"/>
<keyword evidence="1 8" id="KW-0436">Ligase</keyword>
<dbReference type="PROSITE" id="PS50889">
    <property type="entry name" value="S4"/>
    <property type="match status" value="1"/>
</dbReference>
<dbReference type="SUPFAM" id="SSF55174">
    <property type="entry name" value="Alpha-L RNA-binding motif"/>
    <property type="match status" value="1"/>
</dbReference>
<dbReference type="CDD" id="cd00805">
    <property type="entry name" value="TyrRS_core"/>
    <property type="match status" value="1"/>
</dbReference>
<dbReference type="InterPro" id="IPR002307">
    <property type="entry name" value="Tyr-tRNA-ligase"/>
</dbReference>
<comment type="similarity">
    <text evidence="8">Belongs to the class-I aminoacyl-tRNA synthetase family. TyrS type 1 subfamily.</text>
</comment>
<dbReference type="AlphaFoldDB" id="A0A2T4VWH1"/>
<dbReference type="GO" id="GO:0003723">
    <property type="term" value="F:RNA binding"/>
    <property type="evidence" value="ECO:0007669"/>
    <property type="project" value="UniProtKB-KW"/>
</dbReference>
<accession>A0A2T4VWH1</accession>
<comment type="subunit">
    <text evidence="8">Homodimer.</text>
</comment>
<dbReference type="InterPro" id="IPR024088">
    <property type="entry name" value="Tyr-tRNA-ligase_bac-type"/>
</dbReference>
<sequence length="418" mass="47015">MSEFKSDFLKILSERGFIHQISNTQELDELLCNTIVTAYIGYDPTATSLHVGHLTQLMMLHWLQVTGHRPISLMGGATSMIGDPSFKDKSRTALSASEIQKNTASIKEIFSRFLKYGNGPTDALMLNNADWLSKIKYIDFLCGIGGHFSVNRMLSFDSVKLRLQREQSLSFLEFNYMVLQAYDFIELAKNYDCRLQMGGSDQWGNIVCGIDLGNRLVKKKLFALTSPLLTASSGVKMGKTAEGAVWLNSDMTSVYDFWQYWRNVEDTDVIRFLKTLTTLPMSEIHKISKLKGKEINEAKKILATEITARVHGRSNAEKAASTSVEIFDMGINSNNMPKIPITKDELNKTIGLLTLIVKAGFASSNSEARRYVRGNYIKINDKTISDETTHIGLKDFNSDGELTLIFGKKRHMIFHICN</sequence>
<proteinExistence type="inferred from homology"/>
<feature type="domain" description="Tyrosine--tRNA ligase SYY-like C-terminal" evidence="10">
    <location>
        <begin position="334"/>
        <end position="412"/>
    </location>
</feature>
<keyword evidence="2 8" id="KW-0547">Nucleotide-binding</keyword>
<dbReference type="HAMAP" id="MF_02006">
    <property type="entry name" value="Tyr_tRNA_synth_type1"/>
    <property type="match status" value="1"/>
</dbReference>
<keyword evidence="4 9" id="KW-0694">RNA-binding</keyword>
<dbReference type="Proteomes" id="UP000240811">
    <property type="component" value="Unassembled WGS sequence"/>
</dbReference>
<dbReference type="InterPro" id="IPR014729">
    <property type="entry name" value="Rossmann-like_a/b/a_fold"/>
</dbReference>
<dbReference type="GO" id="GO:0005524">
    <property type="term" value="F:ATP binding"/>
    <property type="evidence" value="ECO:0007669"/>
    <property type="project" value="UniProtKB-UniRule"/>
</dbReference>
<dbReference type="Gene3D" id="1.10.240.10">
    <property type="entry name" value="Tyrosyl-Transfer RNA Synthetase"/>
    <property type="match status" value="1"/>
</dbReference>
<dbReference type="PANTHER" id="PTHR11766:SF0">
    <property type="entry name" value="TYROSINE--TRNA LIGASE, MITOCHONDRIAL"/>
    <property type="match status" value="1"/>
</dbReference>
<dbReference type="InterPro" id="IPR054608">
    <property type="entry name" value="SYY-like_C"/>
</dbReference>
<evidence type="ECO:0000256" key="8">
    <source>
        <dbReference type="HAMAP-Rule" id="MF_02006"/>
    </source>
</evidence>
<keyword evidence="8" id="KW-0963">Cytoplasm</keyword>
<evidence type="ECO:0000256" key="6">
    <source>
        <dbReference type="ARBA" id="ARBA00023146"/>
    </source>
</evidence>
<dbReference type="Gene3D" id="3.10.290.10">
    <property type="entry name" value="RNA-binding S4 domain"/>
    <property type="match status" value="1"/>
</dbReference>
<comment type="subcellular location">
    <subcellularLocation>
        <location evidence="8">Cytoplasm</location>
    </subcellularLocation>
</comment>
<dbReference type="GO" id="GO:0006437">
    <property type="term" value="P:tyrosyl-tRNA aminoacylation"/>
    <property type="evidence" value="ECO:0007669"/>
    <property type="project" value="UniProtKB-UniRule"/>
</dbReference>
<keyword evidence="6 8" id="KW-0030">Aminoacyl-tRNA synthetase</keyword>
<feature type="binding site" evidence="8">
    <location>
        <position position="239"/>
    </location>
    <ligand>
        <name>ATP</name>
        <dbReference type="ChEBI" id="CHEBI:30616"/>
    </ligand>
</feature>
<organism evidence="11 12">
    <name type="scientific">Candidatus Liberibacter europaeus</name>
    <dbReference type="NCBI Taxonomy" id="744859"/>
    <lineage>
        <taxon>Bacteria</taxon>
        <taxon>Pseudomonadati</taxon>
        <taxon>Pseudomonadota</taxon>
        <taxon>Alphaproteobacteria</taxon>
        <taxon>Hyphomicrobiales</taxon>
        <taxon>Rhizobiaceae</taxon>
        <taxon>Liberibacter</taxon>
    </lineage>
</organism>
<evidence type="ECO:0000256" key="4">
    <source>
        <dbReference type="ARBA" id="ARBA00022884"/>
    </source>
</evidence>
<evidence type="ECO:0000313" key="12">
    <source>
        <dbReference type="Proteomes" id="UP000240811"/>
    </source>
</evidence>
<feature type="short sequence motif" description="'KMSKS' region" evidence="8">
    <location>
        <begin position="236"/>
        <end position="240"/>
    </location>
</feature>
<evidence type="ECO:0000256" key="7">
    <source>
        <dbReference type="ARBA" id="ARBA00048248"/>
    </source>
</evidence>
<dbReference type="FunFam" id="1.10.240.10:FF:000001">
    <property type="entry name" value="Tyrosine--tRNA ligase"/>
    <property type="match status" value="1"/>
</dbReference>
<evidence type="ECO:0000313" key="11">
    <source>
        <dbReference type="EMBL" id="PTL86125.1"/>
    </source>
</evidence>
<name>A0A2T4VWH1_9HYPH</name>
<evidence type="ECO:0000259" key="10">
    <source>
        <dbReference type="Pfam" id="PF22421"/>
    </source>
</evidence>
<feature type="short sequence motif" description="'HIGH' region" evidence="8">
    <location>
        <begin position="44"/>
        <end position="53"/>
    </location>
</feature>
<evidence type="ECO:0000256" key="5">
    <source>
        <dbReference type="ARBA" id="ARBA00022917"/>
    </source>
</evidence>
<evidence type="ECO:0000256" key="3">
    <source>
        <dbReference type="ARBA" id="ARBA00022840"/>
    </source>
</evidence>
<dbReference type="InterPro" id="IPR002305">
    <property type="entry name" value="aa-tRNA-synth_Ic"/>
</dbReference>
<protein>
    <recommendedName>
        <fullName evidence="8">Tyrosine--tRNA ligase</fullName>
        <ecNumber evidence="8">6.1.1.1</ecNumber>
    </recommendedName>
    <alternativeName>
        <fullName evidence="8">Tyrosyl-tRNA synthetase</fullName>
        <shortName evidence="8">TyrRS</shortName>
    </alternativeName>
</protein>
<dbReference type="PANTHER" id="PTHR11766">
    <property type="entry name" value="TYROSYL-TRNA SYNTHETASE"/>
    <property type="match status" value="1"/>
</dbReference>
<dbReference type="InterPro" id="IPR036986">
    <property type="entry name" value="S4_RNA-bd_sf"/>
</dbReference>
<evidence type="ECO:0000256" key="1">
    <source>
        <dbReference type="ARBA" id="ARBA00022598"/>
    </source>
</evidence>
<feature type="binding site" evidence="8">
    <location>
        <position position="176"/>
    </location>
    <ligand>
        <name>L-tyrosine</name>
        <dbReference type="ChEBI" id="CHEBI:58315"/>
    </ligand>
</feature>
<comment type="function">
    <text evidence="8">Catalyzes the attachment of tyrosine to tRNA(Tyr) in a two-step reaction: tyrosine is first activated by ATP to form Tyr-AMP and then transferred to the acceptor end of tRNA(Tyr).</text>
</comment>